<evidence type="ECO:0000313" key="2">
    <source>
        <dbReference type="Proteomes" id="UP000239522"/>
    </source>
</evidence>
<organism evidence="1 2">
    <name type="scientific">Polaribacter filamentus</name>
    <dbReference type="NCBI Taxonomy" id="53483"/>
    <lineage>
        <taxon>Bacteria</taxon>
        <taxon>Pseudomonadati</taxon>
        <taxon>Bacteroidota</taxon>
        <taxon>Flavobacteriia</taxon>
        <taxon>Flavobacteriales</taxon>
        <taxon>Flavobacteriaceae</taxon>
    </lineage>
</organism>
<protein>
    <recommendedName>
        <fullName evidence="3">Glycoamylase-like domain-containing protein</fullName>
    </recommendedName>
</protein>
<name>A0A2S7L2C9_9FLAO</name>
<comment type="caution">
    <text evidence="1">The sequence shown here is derived from an EMBL/GenBank/DDBJ whole genome shotgun (WGS) entry which is preliminary data.</text>
</comment>
<sequence length="631" mass="70820">MFNAKQYILILIYFLFIQCNSNVEDEEMAAPEKFQLEALSSPSHYPGIALYTLDMAKNRISDVNSEWVLRKSSSVTISSEIKRNQFNAIHKINFENLRNDDDYFEFVLAIHGKLTNRTPIPNEYLKDLTGISFRAVSYDVPVKITIEALDINNVILKSQDFDLSTDKMNMFKMDISDQSLHHLSLKIQKNKQNEVSLRTGSIALDDIYLNNISNITFSPPTNDTQLLQWLKESSIKYFLWNYKAIGVNQGVVLEASDDATKVSVSGIGYAYAMYILAESEGMINPQEAKDRIEAMLNWQKAQNWFNGSQGKFGFPFHYYNSDGSGLYSNSPEAASTIDWAICAAGLRTVKQKYSSDPTIASICDELLNRPEWGKMIHNQANDTYKYGRITKGISGITGEKNGQVWGDAFTEESEIIYLEALASGKVNNLDLDRIFREKKNGFYVSWFGSGFTYNWSQLWTGAIEPYKTNSVNAYQADALSCLSSFGKPFMGLTACSTISNSDSNGFLNWNAYLGNQGANVSGANKSEVIQVSPAPYGATLALPFASDRAITALKEFVKVGYYHPLLGLPDNIRLKNYPTNIDVPVPNWSTFDINIGPMGMAIDMYQDKIISNLYLKDSNVKNSLDKLIQSF</sequence>
<dbReference type="AlphaFoldDB" id="A0A2S7L2C9"/>
<evidence type="ECO:0000313" key="1">
    <source>
        <dbReference type="EMBL" id="PQB09027.1"/>
    </source>
</evidence>
<reference evidence="1 2" key="1">
    <citation type="submission" date="2016-11" db="EMBL/GenBank/DDBJ databases">
        <title>Trade-off between light-utilization and light-protection in marine flavobacteria.</title>
        <authorList>
            <person name="Kumagai Y."/>
        </authorList>
    </citation>
    <scope>NUCLEOTIDE SEQUENCE [LARGE SCALE GENOMIC DNA]</scope>
    <source>
        <strain evidence="1 2">ATCC 700397</strain>
    </source>
</reference>
<dbReference type="Gene3D" id="1.50.10.140">
    <property type="match status" value="1"/>
</dbReference>
<dbReference type="RefSeq" id="WP_104808247.1">
    <property type="nucleotide sequence ID" value="NZ_MQUA01000004.1"/>
</dbReference>
<accession>A0A2S7L2C9</accession>
<evidence type="ECO:0008006" key="3">
    <source>
        <dbReference type="Google" id="ProtNLM"/>
    </source>
</evidence>
<proteinExistence type="predicted"/>
<keyword evidence="2" id="KW-1185">Reference proteome</keyword>
<dbReference type="EMBL" id="MQUA01000004">
    <property type="protein sequence ID" value="PQB09027.1"/>
    <property type="molecule type" value="Genomic_DNA"/>
</dbReference>
<gene>
    <name evidence="1" type="ORF">BST83_01390</name>
</gene>
<dbReference type="OrthoDB" id="5937621at2"/>
<dbReference type="Proteomes" id="UP000239522">
    <property type="component" value="Unassembled WGS sequence"/>
</dbReference>